<dbReference type="STRING" id="1249627.D779_1117"/>
<feature type="binding site" evidence="9">
    <location>
        <position position="300"/>
    </location>
    <ligand>
        <name>diphosphate</name>
        <dbReference type="ChEBI" id="CHEBI:33019"/>
    </ligand>
</feature>
<dbReference type="InterPro" id="IPR013785">
    <property type="entry name" value="Aldolase_TIM"/>
</dbReference>
<evidence type="ECO:0000256" key="1">
    <source>
        <dbReference type="ARBA" id="ARBA00010897"/>
    </source>
</evidence>
<dbReference type="EC" id="2.4.2.12" evidence="6"/>
<sequence>MNASVPSPLNANLILNSDSYKLTHYLQYPPGTEAIFSYVESRGGRFPRTLFFGLQMFVRDYLARPITRDMIEEAAEFQARHLPGAPFNRAGWEHILNRHGGWLPIRLCAVAEGSAVPVRQVLATVESTDPQVPWIGQYAETAILRAIWYPTTVATISWHIKGLIRRYLEDTAESLDGLPFMLHDFGARGVSSFESAALGGAAHLVNFQGTDTLAGAAAANRYYDAEMAAYSIPAAEHATVTAWGEEGELDAYRNMLDRFARPGGMLAVVSDSYDLERAVGYWSNELCDRVRASGATLVIRPDSGHPPTMVCRTLEQLAEGYGARVNAKGYRVLDGVRVIQGDGIDLDSIGEILAEVERAGFSAENLAFGMGGALLQRLDRDTQRFAFKASAIRRDGVWRDVSKQPRTDPEKASKPGRLSLLHNPEFGTWRTQREEDPLESGWRPALQCVYEDGRIQGQQTLAEIRARADAALETLAREDGGCSRS</sequence>
<keyword evidence="14" id="KW-1185">Reference proteome</keyword>
<feature type="binding site" evidence="9">
    <location>
        <position position="188"/>
    </location>
    <ligand>
        <name>diphosphate</name>
        <dbReference type="ChEBI" id="CHEBI:33019"/>
    </ligand>
</feature>
<evidence type="ECO:0000256" key="4">
    <source>
        <dbReference type="ARBA" id="ARBA00022679"/>
    </source>
</evidence>
<dbReference type="CDD" id="cd01569">
    <property type="entry name" value="PBEF_like"/>
    <property type="match status" value="1"/>
</dbReference>
<evidence type="ECO:0000313" key="13">
    <source>
        <dbReference type="EMBL" id="EXJ15729.1"/>
    </source>
</evidence>
<feature type="region of interest" description="Disordered" evidence="10">
    <location>
        <begin position="401"/>
        <end position="438"/>
    </location>
</feature>
<dbReference type="InterPro" id="IPR041525">
    <property type="entry name" value="N/Namide_PRibTrfase"/>
</dbReference>
<evidence type="ECO:0000256" key="8">
    <source>
        <dbReference type="ARBA" id="ARBA00047835"/>
    </source>
</evidence>
<comment type="catalytic activity">
    <reaction evidence="8">
        <text>beta-nicotinamide D-ribonucleotide + diphosphate = 5-phospho-alpha-D-ribose 1-diphosphate + nicotinamide + H(+)</text>
        <dbReference type="Rhea" id="RHEA:16149"/>
        <dbReference type="ChEBI" id="CHEBI:14649"/>
        <dbReference type="ChEBI" id="CHEBI:15378"/>
        <dbReference type="ChEBI" id="CHEBI:17154"/>
        <dbReference type="ChEBI" id="CHEBI:33019"/>
        <dbReference type="ChEBI" id="CHEBI:58017"/>
        <dbReference type="EC" id="2.4.2.12"/>
    </reaction>
    <physiologicalReaction direction="right-to-left" evidence="8">
        <dbReference type="Rhea" id="RHEA:16151"/>
    </physiologicalReaction>
</comment>
<feature type="binding site" evidence="9">
    <location>
        <begin position="300"/>
        <end position="302"/>
    </location>
    <ligand>
        <name>beta-nicotinamide D-ribonucleotide</name>
        <dbReference type="ChEBI" id="CHEBI:14649"/>
    </ligand>
</feature>
<evidence type="ECO:0000256" key="6">
    <source>
        <dbReference type="ARBA" id="ARBA00035024"/>
    </source>
</evidence>
<dbReference type="GO" id="GO:0009435">
    <property type="term" value="P:NAD+ biosynthetic process"/>
    <property type="evidence" value="ECO:0007669"/>
    <property type="project" value="InterPro"/>
</dbReference>
<dbReference type="PATRIC" id="fig|1249627.3.peg.1568"/>
<reference evidence="13 14" key="1">
    <citation type="submission" date="2012-11" db="EMBL/GenBank/DDBJ databases">
        <title>Genome assembly of Thiorhodococcus sp. AK35.</title>
        <authorList>
            <person name="Nupur N."/>
            <person name="Khatri I."/>
            <person name="Subramanian S."/>
            <person name="Pinnaka A."/>
        </authorList>
    </citation>
    <scope>NUCLEOTIDE SEQUENCE [LARGE SCALE GENOMIC DNA]</scope>
    <source>
        <strain evidence="13 14">AK35</strain>
    </source>
</reference>
<evidence type="ECO:0000256" key="10">
    <source>
        <dbReference type="SAM" id="MobiDB-lite"/>
    </source>
</evidence>
<accession>W9V8G5</accession>
<keyword evidence="4 13" id="KW-0808">Transferase</keyword>
<dbReference type="RefSeq" id="WP_052347938.1">
    <property type="nucleotide sequence ID" value="NZ_AONC01000022.1"/>
</dbReference>
<feature type="domain" description="Nicotinate/nicotinamide phosphoribosyltransferase" evidence="11">
    <location>
        <begin position="180"/>
        <end position="417"/>
    </location>
</feature>
<comment type="pathway">
    <text evidence="5">Cofactor biosynthesis; NAD(+) biosynthesis; nicotinamide D-ribonucleotide from 5-phospho-alpha-D-ribose 1-diphosphate and nicotinamide: step 1/1.</text>
</comment>
<keyword evidence="3 13" id="KW-0328">Glycosyltransferase</keyword>
<evidence type="ECO:0000256" key="3">
    <source>
        <dbReference type="ARBA" id="ARBA00022676"/>
    </source>
</evidence>
<dbReference type="AlphaFoldDB" id="W9V8G5"/>
<dbReference type="GO" id="GO:0047280">
    <property type="term" value="F:nicotinamide phosphoribosyltransferase activity"/>
    <property type="evidence" value="ECO:0007669"/>
    <property type="project" value="UniProtKB-EC"/>
</dbReference>
<dbReference type="OrthoDB" id="394882at2"/>
<dbReference type="InterPro" id="IPR016471">
    <property type="entry name" value="Nicotinamide_PRibTrfase"/>
</dbReference>
<comment type="caution">
    <text evidence="13">The sequence shown here is derived from an EMBL/GenBank/DDBJ whole genome shotgun (WGS) entry which is preliminary data.</text>
</comment>
<dbReference type="PANTHER" id="PTHR43816">
    <property type="entry name" value="NICOTINAMIDE PHOSPHORIBOSYLTRANSFERASE"/>
    <property type="match status" value="1"/>
</dbReference>
<dbReference type="PANTHER" id="PTHR43816:SF1">
    <property type="entry name" value="NICOTINAMIDE PHOSPHORIBOSYLTRANSFERASE"/>
    <property type="match status" value="1"/>
</dbReference>
<evidence type="ECO:0000259" key="11">
    <source>
        <dbReference type="Pfam" id="PF04095"/>
    </source>
</evidence>
<evidence type="ECO:0000256" key="9">
    <source>
        <dbReference type="PIRSR" id="PIRSR005943-1"/>
    </source>
</evidence>
<evidence type="ECO:0000313" key="14">
    <source>
        <dbReference type="Proteomes" id="UP000019460"/>
    </source>
</evidence>
<dbReference type="InterPro" id="IPR041529">
    <property type="entry name" value="DUF5598"/>
</dbReference>
<feature type="domain" description="Nicotinamide phosphoribosyltransferase N-terminal" evidence="12">
    <location>
        <begin position="12"/>
        <end position="106"/>
    </location>
</feature>
<dbReference type="PIRSF" id="PIRSF005943">
    <property type="entry name" value="NMPRT"/>
    <property type="match status" value="1"/>
</dbReference>
<protein>
    <recommendedName>
        <fullName evidence="7">Nicotinamide phosphoribosyltransferase</fullName>
        <ecNumber evidence="6">2.4.2.12</ecNumber>
    </recommendedName>
</protein>
<gene>
    <name evidence="13" type="ORF">D779_1117</name>
</gene>
<comment type="similarity">
    <text evidence="1">Belongs to the NAPRTase family.</text>
</comment>
<dbReference type="InterPro" id="IPR036068">
    <property type="entry name" value="Nicotinate_pribotase-like_C"/>
</dbReference>
<evidence type="ECO:0000256" key="2">
    <source>
        <dbReference type="ARBA" id="ARBA00022642"/>
    </source>
</evidence>
<dbReference type="Pfam" id="PF04095">
    <property type="entry name" value="NAPRTase"/>
    <property type="match status" value="1"/>
</dbReference>
<organism evidence="13 14">
    <name type="scientific">Imhoffiella purpurea</name>
    <dbReference type="NCBI Taxonomy" id="1249627"/>
    <lineage>
        <taxon>Bacteria</taxon>
        <taxon>Pseudomonadati</taxon>
        <taxon>Pseudomonadota</taxon>
        <taxon>Gammaproteobacteria</taxon>
        <taxon>Chromatiales</taxon>
        <taxon>Chromatiaceae</taxon>
        <taxon>Imhoffiella</taxon>
    </lineage>
</organism>
<feature type="binding site" evidence="9">
    <location>
        <position position="237"/>
    </location>
    <ligand>
        <name>diphosphate</name>
        <dbReference type="ChEBI" id="CHEBI:33019"/>
    </ligand>
</feature>
<evidence type="ECO:0000256" key="7">
    <source>
        <dbReference type="ARBA" id="ARBA00035036"/>
    </source>
</evidence>
<keyword evidence="2" id="KW-0662">Pyridine nucleotide biosynthesis</keyword>
<feature type="binding site" evidence="9">
    <location>
        <position position="372"/>
    </location>
    <ligand>
        <name>beta-nicotinamide D-ribonucleotide</name>
        <dbReference type="ChEBI" id="CHEBI:14649"/>
    </ligand>
</feature>
<feature type="binding site" evidence="9">
    <location>
        <begin position="341"/>
        <end position="342"/>
    </location>
    <ligand>
        <name>beta-nicotinamide D-ribonucleotide</name>
        <dbReference type="ChEBI" id="CHEBI:14649"/>
    </ligand>
</feature>
<feature type="compositionally biased region" description="Basic and acidic residues" evidence="10">
    <location>
        <begin position="401"/>
        <end position="413"/>
    </location>
</feature>
<dbReference type="Pfam" id="PF18127">
    <property type="entry name" value="NAMPT_N"/>
    <property type="match status" value="1"/>
</dbReference>
<dbReference type="Gene3D" id="3.20.20.70">
    <property type="entry name" value="Aldolase class I"/>
    <property type="match status" value="1"/>
</dbReference>
<name>W9V8G5_9GAMM</name>
<dbReference type="EMBL" id="AONC01000022">
    <property type="protein sequence ID" value="EXJ15729.1"/>
    <property type="molecule type" value="Genomic_DNA"/>
</dbReference>
<proteinExistence type="inferred from homology"/>
<dbReference type="NCBIfam" id="NF006629">
    <property type="entry name" value="PRK09198.1"/>
    <property type="match status" value="1"/>
</dbReference>
<dbReference type="Proteomes" id="UP000019460">
    <property type="component" value="Unassembled WGS sequence"/>
</dbReference>
<feature type="binding site" evidence="9">
    <location>
        <position position="211"/>
    </location>
    <ligand>
        <name>beta-nicotinamide D-ribonucleotide</name>
        <dbReference type="ChEBI" id="CHEBI:14649"/>
    </ligand>
</feature>
<dbReference type="eggNOG" id="COG1488">
    <property type="taxonomic scope" value="Bacteria"/>
</dbReference>
<evidence type="ECO:0000256" key="5">
    <source>
        <dbReference type="ARBA" id="ARBA00035007"/>
    </source>
</evidence>
<evidence type="ECO:0000259" key="12">
    <source>
        <dbReference type="Pfam" id="PF18127"/>
    </source>
</evidence>
<feature type="binding site" evidence="9">
    <location>
        <position position="380"/>
    </location>
    <ligand>
        <name>beta-nicotinamide D-ribonucleotide</name>
        <dbReference type="ChEBI" id="CHEBI:14649"/>
    </ligand>
</feature>
<dbReference type="SUPFAM" id="SSF51690">
    <property type="entry name" value="Nicotinate/Quinolinate PRTase C-terminal domain-like"/>
    <property type="match status" value="1"/>
</dbReference>